<accession>A0A5B7FJY0</accession>
<keyword evidence="2" id="KW-1185">Reference proteome</keyword>
<name>A0A5B7FJY0_PORTR</name>
<comment type="caution">
    <text evidence="1">The sequence shown here is derived from an EMBL/GenBank/DDBJ whole genome shotgun (WGS) entry which is preliminary data.</text>
</comment>
<proteinExistence type="predicted"/>
<organism evidence="1 2">
    <name type="scientific">Portunus trituberculatus</name>
    <name type="common">Swimming crab</name>
    <name type="synonym">Neptunus trituberculatus</name>
    <dbReference type="NCBI Taxonomy" id="210409"/>
    <lineage>
        <taxon>Eukaryota</taxon>
        <taxon>Metazoa</taxon>
        <taxon>Ecdysozoa</taxon>
        <taxon>Arthropoda</taxon>
        <taxon>Crustacea</taxon>
        <taxon>Multicrustacea</taxon>
        <taxon>Malacostraca</taxon>
        <taxon>Eumalacostraca</taxon>
        <taxon>Eucarida</taxon>
        <taxon>Decapoda</taxon>
        <taxon>Pleocyemata</taxon>
        <taxon>Brachyura</taxon>
        <taxon>Eubrachyura</taxon>
        <taxon>Portunoidea</taxon>
        <taxon>Portunidae</taxon>
        <taxon>Portuninae</taxon>
        <taxon>Portunus</taxon>
    </lineage>
</organism>
<sequence length="137" mass="15482">MKALSLRMKWTYLLRVSGEGSEPYDCMMCSPLRNFHRGRYYGRIFATLQYLPEEQLIGQDTPEALLSLEVRSGNGAPFATRTRLGWAINGPLSCHTMMVECLVNVRADEVNGSTRCLEFSCWDMSVNIHLACGHIMS</sequence>
<dbReference type="EMBL" id="VSRR010006906">
    <property type="protein sequence ID" value="MPC45815.1"/>
    <property type="molecule type" value="Genomic_DNA"/>
</dbReference>
<gene>
    <name evidence="1" type="ORF">E2C01_039521</name>
</gene>
<dbReference type="Proteomes" id="UP000324222">
    <property type="component" value="Unassembled WGS sequence"/>
</dbReference>
<reference evidence="1 2" key="1">
    <citation type="submission" date="2019-05" db="EMBL/GenBank/DDBJ databases">
        <title>Another draft genome of Portunus trituberculatus and its Hox gene families provides insights of decapod evolution.</title>
        <authorList>
            <person name="Jeong J.-H."/>
            <person name="Song I."/>
            <person name="Kim S."/>
            <person name="Choi T."/>
            <person name="Kim D."/>
            <person name="Ryu S."/>
            <person name="Kim W."/>
        </authorList>
    </citation>
    <scope>NUCLEOTIDE SEQUENCE [LARGE SCALE GENOMIC DNA]</scope>
    <source>
        <tissue evidence="1">Muscle</tissue>
    </source>
</reference>
<protein>
    <submittedName>
        <fullName evidence="1">Uncharacterized protein</fullName>
    </submittedName>
</protein>
<dbReference type="AlphaFoldDB" id="A0A5B7FJY0"/>
<evidence type="ECO:0000313" key="2">
    <source>
        <dbReference type="Proteomes" id="UP000324222"/>
    </source>
</evidence>
<evidence type="ECO:0000313" key="1">
    <source>
        <dbReference type="EMBL" id="MPC45815.1"/>
    </source>
</evidence>